<feature type="region of interest" description="Disordered" evidence="2">
    <location>
        <begin position="440"/>
        <end position="459"/>
    </location>
</feature>
<evidence type="ECO:0000313" key="6">
    <source>
        <dbReference type="Proteomes" id="UP001379533"/>
    </source>
</evidence>
<dbReference type="Gene3D" id="3.30.830.10">
    <property type="entry name" value="Metalloenzyme, LuxS/M16 peptidase-like"/>
    <property type="match status" value="2"/>
</dbReference>
<dbReference type="Pfam" id="PF00675">
    <property type="entry name" value="Peptidase_M16"/>
    <property type="match status" value="1"/>
</dbReference>
<organism evidence="5 6">
    <name type="scientific">Pendulispora brunnea</name>
    <dbReference type="NCBI Taxonomy" id="2905690"/>
    <lineage>
        <taxon>Bacteria</taxon>
        <taxon>Pseudomonadati</taxon>
        <taxon>Myxococcota</taxon>
        <taxon>Myxococcia</taxon>
        <taxon>Myxococcales</taxon>
        <taxon>Sorangiineae</taxon>
        <taxon>Pendulisporaceae</taxon>
        <taxon>Pendulispora</taxon>
    </lineage>
</organism>
<evidence type="ECO:0000256" key="2">
    <source>
        <dbReference type="SAM" id="MobiDB-lite"/>
    </source>
</evidence>
<gene>
    <name evidence="5" type="ORF">LZC95_23505</name>
</gene>
<dbReference type="PANTHER" id="PTHR11851">
    <property type="entry name" value="METALLOPROTEASE"/>
    <property type="match status" value="1"/>
</dbReference>
<dbReference type="PANTHER" id="PTHR11851:SF49">
    <property type="entry name" value="MITOCHONDRIAL-PROCESSING PEPTIDASE SUBUNIT ALPHA"/>
    <property type="match status" value="1"/>
</dbReference>
<evidence type="ECO:0000259" key="4">
    <source>
        <dbReference type="Pfam" id="PF05193"/>
    </source>
</evidence>
<dbReference type="EMBL" id="CP089982">
    <property type="protein sequence ID" value="WXA99768.1"/>
    <property type="molecule type" value="Genomic_DNA"/>
</dbReference>
<reference evidence="5 6" key="1">
    <citation type="submission" date="2021-12" db="EMBL/GenBank/DDBJ databases">
        <title>Discovery of the Pendulisporaceae a myxobacterial family with distinct sporulation behavior and unique specialized metabolism.</title>
        <authorList>
            <person name="Garcia R."/>
            <person name="Popoff A."/>
            <person name="Bader C.D."/>
            <person name="Loehr J."/>
            <person name="Walesch S."/>
            <person name="Walt C."/>
            <person name="Boldt J."/>
            <person name="Bunk B."/>
            <person name="Haeckl F.J.F.P.J."/>
            <person name="Gunesch A.P."/>
            <person name="Birkelbach J."/>
            <person name="Nuebel U."/>
            <person name="Pietschmann T."/>
            <person name="Bach T."/>
            <person name="Mueller R."/>
        </authorList>
    </citation>
    <scope>NUCLEOTIDE SEQUENCE [LARGE SCALE GENOMIC DNA]</scope>
    <source>
        <strain evidence="5 6">MSr12523</strain>
    </source>
</reference>
<dbReference type="InterPro" id="IPR050361">
    <property type="entry name" value="MPP/UQCRC_Complex"/>
</dbReference>
<proteinExistence type="inferred from homology"/>
<accession>A0ABZ2KM75</accession>
<comment type="similarity">
    <text evidence="1">Belongs to the peptidase M16 family.</text>
</comment>
<feature type="domain" description="Peptidase M16 C-terminal" evidence="4">
    <location>
        <begin position="197"/>
        <end position="375"/>
    </location>
</feature>
<dbReference type="RefSeq" id="WP_394850412.1">
    <property type="nucleotide sequence ID" value="NZ_CP089982.1"/>
</dbReference>
<keyword evidence="6" id="KW-1185">Reference proteome</keyword>
<evidence type="ECO:0000259" key="3">
    <source>
        <dbReference type="Pfam" id="PF00675"/>
    </source>
</evidence>
<dbReference type="Proteomes" id="UP001379533">
    <property type="component" value="Chromosome"/>
</dbReference>
<dbReference type="InterPro" id="IPR011765">
    <property type="entry name" value="Pept_M16_N"/>
</dbReference>
<name>A0ABZ2KM75_9BACT</name>
<sequence>MSTARAKWIEALNTGDGSKITFEGEVPFGGGEVLRYRLENGLRVRLLVDRSAPVVSYFTWFGVGSRHEKPGKTGLAHLFEHLMFNETESLKAGEFDRKLEENGAESNAATWLDWTYYYESLPADRLSLAVELESDRMAHLVLREPQVASEKEVVANERRFRVDDDIEGTASELLYKTAYTVHPYHWPTIGWMEDIHNFSPEDCESFYRTYYAPNNAMVVICGDIKEKDVLAKIQKAYGPIPSSEIPFEDTHPEPPQLEERRVAIRKPTPTEKLYIGFHGPALGDADHAHLTVLNEILFGGRASRLYRSLVIEKELASDLRGWVATFRDPGLYELHFTARPGKTAAEIEAVLAEELDRAKKVPISEDELVRAKARLELSTLQSMETMSGKAEQIGFYETVLGDASVSFRRLEEYRRTTMGDVLRVARRYLVDRARTTIHVQPEEATSCAPASPRGTEAAE</sequence>
<dbReference type="Pfam" id="PF05193">
    <property type="entry name" value="Peptidase_M16_C"/>
    <property type="match status" value="1"/>
</dbReference>
<dbReference type="InterPro" id="IPR011249">
    <property type="entry name" value="Metalloenz_LuxS/M16"/>
</dbReference>
<evidence type="ECO:0000256" key="1">
    <source>
        <dbReference type="ARBA" id="ARBA00007261"/>
    </source>
</evidence>
<evidence type="ECO:0000313" key="5">
    <source>
        <dbReference type="EMBL" id="WXA99768.1"/>
    </source>
</evidence>
<feature type="domain" description="Peptidase M16 N-terminal" evidence="3">
    <location>
        <begin position="49"/>
        <end position="188"/>
    </location>
</feature>
<dbReference type="InterPro" id="IPR007863">
    <property type="entry name" value="Peptidase_M16_C"/>
</dbReference>
<dbReference type="SUPFAM" id="SSF63411">
    <property type="entry name" value="LuxS/MPP-like metallohydrolase"/>
    <property type="match status" value="2"/>
</dbReference>
<protein>
    <submittedName>
        <fullName evidence="5">Insulinase family protein</fullName>
    </submittedName>
</protein>